<dbReference type="Pfam" id="PF07714">
    <property type="entry name" value="PK_Tyr_Ser-Thr"/>
    <property type="match status" value="2"/>
</dbReference>
<evidence type="ECO:0000256" key="4">
    <source>
        <dbReference type="ARBA" id="ARBA00022777"/>
    </source>
</evidence>
<dbReference type="SMART" id="SM00219">
    <property type="entry name" value="TyrKc"/>
    <property type="match status" value="1"/>
</dbReference>
<dbReference type="SUPFAM" id="SSF55550">
    <property type="entry name" value="SH2 domain"/>
    <property type="match status" value="1"/>
</dbReference>
<keyword evidence="1" id="KW-0597">Phosphoprotein</keyword>
<dbReference type="InterPro" id="IPR008266">
    <property type="entry name" value="Tyr_kinase_AS"/>
</dbReference>
<dbReference type="PROSITE" id="PS00107">
    <property type="entry name" value="PROTEIN_KINASE_ATP"/>
    <property type="match status" value="1"/>
</dbReference>
<dbReference type="GO" id="GO:0030182">
    <property type="term" value="P:neuron differentiation"/>
    <property type="evidence" value="ECO:0007669"/>
    <property type="project" value="UniProtKB-ARBA"/>
</dbReference>
<dbReference type="GO" id="GO:0035556">
    <property type="term" value="P:intracellular signal transduction"/>
    <property type="evidence" value="ECO:0007669"/>
    <property type="project" value="TreeGrafter"/>
</dbReference>
<dbReference type="PROSITE" id="PS50011">
    <property type="entry name" value="PROTEIN_KINASE_DOM"/>
    <property type="match status" value="2"/>
</dbReference>
<dbReference type="AlphaFoldDB" id="A0A1J1I4Z3"/>
<dbReference type="InterPro" id="IPR019748">
    <property type="entry name" value="FERM_central"/>
</dbReference>
<dbReference type="GO" id="GO:0007259">
    <property type="term" value="P:cell surface receptor signaling pathway via JAK-STAT"/>
    <property type="evidence" value="ECO:0007669"/>
    <property type="project" value="TreeGrafter"/>
</dbReference>
<keyword evidence="5 8" id="KW-0067">ATP-binding</keyword>
<sequence length="1126" mass="129318">MWSMISNEIKSQIFCYKSGTFEEINHDTSDTAEDICKELCIRLKLPPLVQLLFGLRISGKGLWLAGCRTLKEGEKYEFRIRFEVPKLSFLHQLDKNTFDYFYHQVRHDVLQDVIPEIAYPNFKNDILGLCVSDMYVEMIEKNRTIDYYEKKYKNYIPKEIRKRHVGFIHKQIVKSLKWIKNQEWSAFYVKSIYLQEINKKAPNYLTENYFGTSECPIEDDLKQGMCRVHLQIAPYHPDEPGLRIYYSYKNSWKHVSKFVDFYTIQIDETKNRVSLEIQNSPLGFPITMASSEETESFVSCISGYYRLMGKWNLDLCSTLASPSLKFLTDHKIHGPIGGAYSYSKIEEKNSSIGSFIIRQCEKVFDTFYIDIVTKENQPETFKIHYKQTSKGDKWLFNVGDSGETLEFDDLINLAKSIPTNGQYFRLPPTLYDRSPLLLLCQTPAQLMAKETTFLRNTNPLLLRAADDLLLYKWKEHNYGDGIFTRMKADWKQPNGKKIDVTLKILKQSEVKLRLSEFVKLADLWSKLDVSEIVKMHGITLHQPISLVLESIAYGPFDELLRSQKYGKDIKLLDLVETSYSLAKALHFLQELQIVHGKIRCSSLQVTKFTPNEQLVVKLGDPGLPTEYTINDVPWIAIEDYDNFSLSRKNLKGDIWAYATTLWEIFSRGAQLNLPNPVQFFSTGSRPSKPDECAIIPNIYSLMKQGWECDPDKRFSPQKIFSWLLDAKTKLSRDYSEPTATTTSTNVRQNGRLPNGNNAHSPKSRTTTMSDYYSGRMMSGDTEHTYILTHGTTQAYIENCGSSIASARSNDGGSSQVSLINGNLSDGSQSTIPCLGAAYSEEYYSGIDSVLEFDGTRLIFQGEIGRGNYGCVFRGSMETFEDEKPVAIKCFKPIESNDQFKEFQREASMMKTLSHENIVKIYNYREDPLLIIMEYMNCGSLLQYLSINRPDLKVENLLNFAANIAKGMIYLEQKEIVHRDLAARNVLVANENCVKIADFGLAQFTDSKGYYVYSTNARALPLKWYAPETFEQKFSHKSDVWSYGVTLFEMFTFGESPNLDGNPDLNADQILELLNRGVRLECPRFCPSNVYNEMMYKCWNLSPKLRPSFTELLKKANDLMISNGEAV</sequence>
<dbReference type="InterPro" id="IPR036860">
    <property type="entry name" value="SH2_dom_sf"/>
</dbReference>
<dbReference type="GO" id="GO:0009887">
    <property type="term" value="P:animal organ morphogenesis"/>
    <property type="evidence" value="ECO:0007669"/>
    <property type="project" value="UniProtKB-ARBA"/>
</dbReference>
<keyword evidence="6" id="KW-0727">SH2 domain</keyword>
<dbReference type="CDD" id="cd14473">
    <property type="entry name" value="FERM_B-lobe"/>
    <property type="match status" value="1"/>
</dbReference>
<organism evidence="12 13">
    <name type="scientific">Clunio marinus</name>
    <dbReference type="NCBI Taxonomy" id="568069"/>
    <lineage>
        <taxon>Eukaryota</taxon>
        <taxon>Metazoa</taxon>
        <taxon>Ecdysozoa</taxon>
        <taxon>Arthropoda</taxon>
        <taxon>Hexapoda</taxon>
        <taxon>Insecta</taxon>
        <taxon>Pterygota</taxon>
        <taxon>Neoptera</taxon>
        <taxon>Endopterygota</taxon>
        <taxon>Diptera</taxon>
        <taxon>Nematocera</taxon>
        <taxon>Chironomoidea</taxon>
        <taxon>Chironomidae</taxon>
        <taxon>Clunio</taxon>
    </lineage>
</organism>
<evidence type="ECO:0000256" key="5">
    <source>
        <dbReference type="ARBA" id="ARBA00022840"/>
    </source>
</evidence>
<dbReference type="STRING" id="568069.A0A1J1I4Z3"/>
<dbReference type="Gene3D" id="1.20.80.10">
    <property type="match status" value="1"/>
</dbReference>
<dbReference type="PANTHER" id="PTHR45807:SF7">
    <property type="entry name" value="TYROSINE-PROTEIN KINASE HOPSCOTCH"/>
    <property type="match status" value="1"/>
</dbReference>
<dbReference type="SMART" id="SM00295">
    <property type="entry name" value="B41"/>
    <property type="match status" value="1"/>
</dbReference>
<dbReference type="GO" id="GO:0005829">
    <property type="term" value="C:cytosol"/>
    <property type="evidence" value="ECO:0007669"/>
    <property type="project" value="TreeGrafter"/>
</dbReference>
<dbReference type="InterPro" id="IPR000719">
    <property type="entry name" value="Prot_kinase_dom"/>
</dbReference>
<evidence type="ECO:0000256" key="3">
    <source>
        <dbReference type="ARBA" id="ARBA00022741"/>
    </source>
</evidence>
<dbReference type="PANTHER" id="PTHR45807">
    <property type="entry name" value="TYROSINE-PROTEIN KINASE HOPSCOTCH"/>
    <property type="match status" value="1"/>
</dbReference>
<evidence type="ECO:0000256" key="2">
    <source>
        <dbReference type="ARBA" id="ARBA00022679"/>
    </source>
</evidence>
<keyword evidence="7" id="KW-0829">Tyrosine-protein kinase</keyword>
<evidence type="ECO:0000256" key="6">
    <source>
        <dbReference type="ARBA" id="ARBA00022999"/>
    </source>
</evidence>
<dbReference type="GO" id="GO:0019221">
    <property type="term" value="P:cytokine-mediated signaling pathway"/>
    <property type="evidence" value="ECO:0007669"/>
    <property type="project" value="TreeGrafter"/>
</dbReference>
<evidence type="ECO:0000313" key="12">
    <source>
        <dbReference type="EMBL" id="CRK93974.1"/>
    </source>
</evidence>
<keyword evidence="4" id="KW-0418">Kinase</keyword>
<dbReference type="InterPro" id="IPR017441">
    <property type="entry name" value="Protein_kinase_ATP_BS"/>
</dbReference>
<feature type="compositionally biased region" description="Polar residues" evidence="9">
    <location>
        <begin position="737"/>
        <end position="748"/>
    </location>
</feature>
<evidence type="ECO:0000256" key="9">
    <source>
        <dbReference type="SAM" id="MobiDB-lite"/>
    </source>
</evidence>
<feature type="domain" description="Protein kinase" evidence="10">
    <location>
        <begin position="472"/>
        <end position="723"/>
    </location>
</feature>
<dbReference type="PROSITE" id="PS00109">
    <property type="entry name" value="PROTEIN_KINASE_TYR"/>
    <property type="match status" value="1"/>
</dbReference>
<dbReference type="GO" id="GO:0004715">
    <property type="term" value="F:non-membrane spanning protein tyrosine kinase activity"/>
    <property type="evidence" value="ECO:0007669"/>
    <property type="project" value="TreeGrafter"/>
</dbReference>
<dbReference type="InterPro" id="IPR051286">
    <property type="entry name" value="JAK"/>
</dbReference>
<feature type="domain" description="FERM" evidence="11">
    <location>
        <begin position="9"/>
        <end position="312"/>
    </location>
</feature>
<keyword evidence="2" id="KW-0808">Transferase</keyword>
<feature type="compositionally biased region" description="Polar residues" evidence="9">
    <location>
        <begin position="754"/>
        <end position="768"/>
    </location>
</feature>
<dbReference type="SMART" id="SM00220">
    <property type="entry name" value="S_TKc"/>
    <property type="match status" value="1"/>
</dbReference>
<dbReference type="GO" id="GO:0005524">
    <property type="term" value="F:ATP binding"/>
    <property type="evidence" value="ECO:0007669"/>
    <property type="project" value="UniProtKB-UniRule"/>
</dbReference>
<dbReference type="InterPro" id="IPR020635">
    <property type="entry name" value="Tyr_kinase_cat_dom"/>
</dbReference>
<keyword evidence="3 8" id="KW-0547">Nucleotide-binding</keyword>
<keyword evidence="13" id="KW-1185">Reference proteome</keyword>
<dbReference type="SUPFAM" id="SSF56112">
    <property type="entry name" value="Protein kinase-like (PK-like)"/>
    <property type="match status" value="2"/>
</dbReference>
<dbReference type="Gene3D" id="3.30.200.20">
    <property type="entry name" value="Phosphorylase Kinase, domain 1"/>
    <property type="match status" value="1"/>
</dbReference>
<evidence type="ECO:0000256" key="7">
    <source>
        <dbReference type="ARBA" id="ARBA00023137"/>
    </source>
</evidence>
<dbReference type="Gene3D" id="1.10.510.10">
    <property type="entry name" value="Transferase(Phosphotransferase) domain 1"/>
    <property type="match status" value="2"/>
</dbReference>
<dbReference type="InterPro" id="IPR035963">
    <property type="entry name" value="FERM_2"/>
</dbReference>
<dbReference type="PRINTS" id="PR00109">
    <property type="entry name" value="TYRKINASE"/>
</dbReference>
<dbReference type="Proteomes" id="UP000183832">
    <property type="component" value="Unassembled WGS sequence"/>
</dbReference>
<dbReference type="InterPro" id="IPR019749">
    <property type="entry name" value="Band_41_domain"/>
</dbReference>
<feature type="domain" description="Protein kinase" evidence="10">
    <location>
        <begin position="857"/>
        <end position="1119"/>
    </location>
</feature>
<dbReference type="CDD" id="cd00192">
    <property type="entry name" value="PTKc"/>
    <property type="match status" value="1"/>
</dbReference>
<dbReference type="GO" id="GO:0005126">
    <property type="term" value="F:cytokine receptor binding"/>
    <property type="evidence" value="ECO:0007669"/>
    <property type="project" value="TreeGrafter"/>
</dbReference>
<accession>A0A1J1I4Z3</accession>
<feature type="binding site" evidence="8">
    <location>
        <position position="888"/>
    </location>
    <ligand>
        <name>ATP</name>
        <dbReference type="ChEBI" id="CHEBI:30616"/>
    </ligand>
</feature>
<dbReference type="InterPro" id="IPR000299">
    <property type="entry name" value="FERM_domain"/>
</dbReference>
<dbReference type="InterPro" id="IPR001245">
    <property type="entry name" value="Ser-Thr/Tyr_kinase_cat_dom"/>
</dbReference>
<proteinExistence type="predicted"/>
<feature type="region of interest" description="Disordered" evidence="9">
    <location>
        <begin position="734"/>
        <end position="768"/>
    </location>
</feature>
<protein>
    <submittedName>
        <fullName evidence="12">CLUMA_CG007500, isoform A</fullName>
    </submittedName>
</protein>
<dbReference type="SUPFAM" id="SSF47031">
    <property type="entry name" value="Second domain of FERM"/>
    <property type="match status" value="1"/>
</dbReference>
<name>A0A1J1I4Z3_9DIPT</name>
<evidence type="ECO:0000256" key="8">
    <source>
        <dbReference type="PROSITE-ProRule" id="PRU10141"/>
    </source>
</evidence>
<dbReference type="InterPro" id="IPR011009">
    <property type="entry name" value="Kinase-like_dom_sf"/>
</dbReference>
<dbReference type="PROSITE" id="PS50057">
    <property type="entry name" value="FERM_3"/>
    <property type="match status" value="1"/>
</dbReference>
<evidence type="ECO:0000259" key="11">
    <source>
        <dbReference type="PROSITE" id="PS50057"/>
    </source>
</evidence>
<evidence type="ECO:0000313" key="13">
    <source>
        <dbReference type="Proteomes" id="UP000183832"/>
    </source>
</evidence>
<reference evidence="12 13" key="1">
    <citation type="submission" date="2015-04" db="EMBL/GenBank/DDBJ databases">
        <authorList>
            <person name="Syromyatnikov M.Y."/>
            <person name="Popov V.N."/>
        </authorList>
    </citation>
    <scope>NUCLEOTIDE SEQUENCE [LARGE SCALE GENOMIC DNA]</scope>
</reference>
<gene>
    <name evidence="12" type="ORF">CLUMA_CG007500</name>
</gene>
<dbReference type="GO" id="GO:0071944">
    <property type="term" value="C:cell periphery"/>
    <property type="evidence" value="ECO:0007669"/>
    <property type="project" value="UniProtKB-ARBA"/>
</dbReference>
<evidence type="ECO:0000256" key="1">
    <source>
        <dbReference type="ARBA" id="ARBA00022553"/>
    </source>
</evidence>
<dbReference type="OrthoDB" id="1915767at2759"/>
<dbReference type="FunFam" id="1.10.510.10:FF:000554">
    <property type="entry name" value="Predicted protein"/>
    <property type="match status" value="1"/>
</dbReference>
<dbReference type="InterPro" id="IPR014352">
    <property type="entry name" value="FERM/acyl-CoA-bd_prot_sf"/>
</dbReference>
<dbReference type="EMBL" id="CVRI01000038">
    <property type="protein sequence ID" value="CRK93974.1"/>
    <property type="molecule type" value="Genomic_DNA"/>
</dbReference>
<evidence type="ECO:0000259" key="10">
    <source>
        <dbReference type="PROSITE" id="PS50011"/>
    </source>
</evidence>